<gene>
    <name evidence="1" type="ORF">EVA69_03330</name>
</gene>
<dbReference type="InterPro" id="IPR021806">
    <property type="entry name" value="DUF3379"/>
</dbReference>
<dbReference type="AlphaFoldDB" id="A0A520S120"/>
<evidence type="ECO:0000313" key="2">
    <source>
        <dbReference type="Proteomes" id="UP000320404"/>
    </source>
</evidence>
<dbReference type="Proteomes" id="UP000320404">
    <property type="component" value="Unassembled WGS sequence"/>
</dbReference>
<sequence length="74" mass="8148">MPLLCCGLLKGEQGPVSVIVINNSPVQVEHLFRDQRFNGLVVPANEGNMILAGEQGENLEQLKQMVADSMEWVI</sequence>
<reference evidence="1 2" key="1">
    <citation type="submission" date="2019-02" db="EMBL/GenBank/DDBJ databases">
        <title>Prokaryotic population dynamics and viral predation in marine succession experiment using metagenomics: the confinement effect.</title>
        <authorList>
            <person name="Haro-Moreno J.M."/>
            <person name="Rodriguez-Valera F."/>
            <person name="Lopez-Perez M."/>
        </authorList>
    </citation>
    <scope>NUCLEOTIDE SEQUENCE [LARGE SCALE GENOMIC DNA]</scope>
    <source>
        <strain evidence="1">MED-G158</strain>
    </source>
</reference>
<accession>A0A520S120</accession>
<dbReference type="EMBL" id="SHAH01000037">
    <property type="protein sequence ID" value="RZO76158.1"/>
    <property type="molecule type" value="Genomic_DNA"/>
</dbReference>
<evidence type="ECO:0000313" key="1">
    <source>
        <dbReference type="EMBL" id="RZO76158.1"/>
    </source>
</evidence>
<protein>
    <submittedName>
        <fullName evidence="1">DUF3379 family protein</fullName>
    </submittedName>
</protein>
<proteinExistence type="predicted"/>
<organism evidence="1 2">
    <name type="scientific">OM182 bacterium</name>
    <dbReference type="NCBI Taxonomy" id="2510334"/>
    <lineage>
        <taxon>Bacteria</taxon>
        <taxon>Pseudomonadati</taxon>
        <taxon>Pseudomonadota</taxon>
        <taxon>Gammaproteobacteria</taxon>
        <taxon>OMG group</taxon>
        <taxon>OM182 clade</taxon>
    </lineage>
</organism>
<comment type="caution">
    <text evidence="1">The sequence shown here is derived from an EMBL/GenBank/DDBJ whole genome shotgun (WGS) entry which is preliminary data.</text>
</comment>
<name>A0A520S120_9GAMM</name>
<dbReference type="Pfam" id="PF11859">
    <property type="entry name" value="DUF3379"/>
    <property type="match status" value="1"/>
</dbReference>